<keyword evidence="1" id="KW-1133">Transmembrane helix</keyword>
<evidence type="ECO:0008006" key="4">
    <source>
        <dbReference type="Google" id="ProtNLM"/>
    </source>
</evidence>
<feature type="transmembrane region" description="Helical" evidence="1">
    <location>
        <begin position="219"/>
        <end position="235"/>
    </location>
</feature>
<feature type="transmembrane region" description="Helical" evidence="1">
    <location>
        <begin position="424"/>
        <end position="443"/>
    </location>
</feature>
<feature type="transmembrane region" description="Helical" evidence="1">
    <location>
        <begin position="124"/>
        <end position="143"/>
    </location>
</feature>
<dbReference type="Proteomes" id="UP000247465">
    <property type="component" value="Chromosome"/>
</dbReference>
<evidence type="ECO:0000256" key="1">
    <source>
        <dbReference type="SAM" id="Phobius"/>
    </source>
</evidence>
<feature type="transmembrane region" description="Helical" evidence="1">
    <location>
        <begin position="352"/>
        <end position="375"/>
    </location>
</feature>
<protein>
    <recommendedName>
        <fullName evidence="4">Glycosyltransferase RgtA/B/C/D-like domain-containing protein</fullName>
    </recommendedName>
</protein>
<sequence>MPRRIFRVLGKSNYSGSPTPNPKAETCPQAILTPMGNKKMLGTVILSILSLLLFIWGSKRQASLVNTDFNLTDQFAYMQYARELAKSDFTFVGGRNRMPVYPALMSFFYCEGMSDKEFFEKGKWVGIALGIVVIASAFLIFCLGGHTDDALTATLVAMFTVFVFKAPYFQAEVLYYGIGLVLFCVLLNLVHRPSLKMALLAGCLGGIAHLTKASVLPTILLAATCLIVKAVNGLFRQRTESQENKETVYSSIVLPSCCLTLLLFGFLIVVYPYIQTSKEQFGSYFYNVNSTFYMWYDSWQEAKEGTRAHGDRFGWPNMPEEEIPSLGRYLQTHSIADITKRLTLGFATVSGISLVLSFGAGPILLYYLSVVVGFFHQNRHAPELRRMWKERCHTIVFIAAYFIGYIILYAWYTPIASGNRFNHSLFLPAMLICLQSFSLFRRYGMSICLFGKIANPTAINKTILLLLGTYLLIGFPWLVSTVYGGW</sequence>
<reference evidence="2 3" key="1">
    <citation type="submission" date="2018-06" db="EMBL/GenBank/DDBJ databases">
        <title>Draft Genome Sequence of a Novel Marine Bacterium Related to the Verrucomicrobia.</title>
        <authorList>
            <person name="Vosseberg J."/>
            <person name="Martijn J."/>
            <person name="Ettema T.J.G."/>
        </authorList>
    </citation>
    <scope>NUCLEOTIDE SEQUENCE [LARGE SCALE GENOMIC DNA]</scope>
    <source>
        <strain evidence="2">TARA_B100001123</strain>
    </source>
</reference>
<organism evidence="2 3">
    <name type="scientific">Candidatus Moanibacter tarae</name>
    <dbReference type="NCBI Taxonomy" id="2200854"/>
    <lineage>
        <taxon>Bacteria</taxon>
        <taxon>Pseudomonadati</taxon>
        <taxon>Verrucomicrobiota</taxon>
        <taxon>Opitutia</taxon>
        <taxon>Puniceicoccales</taxon>
        <taxon>Puniceicoccales incertae sedis</taxon>
        <taxon>Candidatus Moanibacter</taxon>
    </lineage>
</organism>
<dbReference type="EMBL" id="CP029803">
    <property type="protein sequence ID" value="AWT60515.1"/>
    <property type="molecule type" value="Genomic_DNA"/>
</dbReference>
<gene>
    <name evidence="2" type="ORF">DF168_01729</name>
</gene>
<accession>A0A2Z4AFZ6</accession>
<feature type="transmembrane region" description="Helical" evidence="1">
    <location>
        <begin position="150"/>
        <end position="167"/>
    </location>
</feature>
<dbReference type="KEGG" id="mtar:DF168_01729"/>
<evidence type="ECO:0000313" key="3">
    <source>
        <dbReference type="Proteomes" id="UP000247465"/>
    </source>
</evidence>
<feature type="transmembrane region" description="Helical" evidence="1">
    <location>
        <begin position="463"/>
        <end position="483"/>
    </location>
</feature>
<keyword evidence="1" id="KW-0472">Membrane</keyword>
<feature type="transmembrane region" description="Helical" evidence="1">
    <location>
        <begin position="40"/>
        <end position="57"/>
    </location>
</feature>
<dbReference type="AlphaFoldDB" id="A0A2Z4AFZ6"/>
<name>A0A2Z4AFZ6_9BACT</name>
<proteinExistence type="predicted"/>
<feature type="transmembrane region" description="Helical" evidence="1">
    <location>
        <begin position="173"/>
        <end position="190"/>
    </location>
</feature>
<feature type="transmembrane region" description="Helical" evidence="1">
    <location>
        <begin position="247"/>
        <end position="274"/>
    </location>
</feature>
<evidence type="ECO:0000313" key="2">
    <source>
        <dbReference type="EMBL" id="AWT60515.1"/>
    </source>
</evidence>
<feature type="transmembrane region" description="Helical" evidence="1">
    <location>
        <begin position="395"/>
        <end position="412"/>
    </location>
</feature>
<keyword evidence="1" id="KW-0812">Transmembrane</keyword>